<reference evidence="2" key="1">
    <citation type="submission" date="2020-08" db="EMBL/GenBank/DDBJ databases">
        <title>Plant Genome Project.</title>
        <authorList>
            <person name="Zhang R.-G."/>
        </authorList>
    </citation>
    <scope>NUCLEOTIDE SEQUENCE</scope>
    <source>
        <strain evidence="2">WSP0</strain>
        <tissue evidence="2">Leaf</tissue>
    </source>
</reference>
<feature type="compositionally biased region" description="Basic and acidic residues" evidence="1">
    <location>
        <begin position="1"/>
        <end position="17"/>
    </location>
</feature>
<dbReference type="EMBL" id="JACTNZ010000008">
    <property type="protein sequence ID" value="KAG5535877.1"/>
    <property type="molecule type" value="Genomic_DNA"/>
</dbReference>
<organism evidence="2 3">
    <name type="scientific">Rhododendron griersonianum</name>
    <dbReference type="NCBI Taxonomy" id="479676"/>
    <lineage>
        <taxon>Eukaryota</taxon>
        <taxon>Viridiplantae</taxon>
        <taxon>Streptophyta</taxon>
        <taxon>Embryophyta</taxon>
        <taxon>Tracheophyta</taxon>
        <taxon>Spermatophyta</taxon>
        <taxon>Magnoliopsida</taxon>
        <taxon>eudicotyledons</taxon>
        <taxon>Gunneridae</taxon>
        <taxon>Pentapetalae</taxon>
        <taxon>asterids</taxon>
        <taxon>Ericales</taxon>
        <taxon>Ericaceae</taxon>
        <taxon>Ericoideae</taxon>
        <taxon>Rhodoreae</taxon>
        <taxon>Rhododendron</taxon>
    </lineage>
</organism>
<gene>
    <name evidence="2" type="ORF">RHGRI_023598</name>
</gene>
<dbReference type="AlphaFoldDB" id="A0AAV6J7Y1"/>
<proteinExistence type="predicted"/>
<keyword evidence="3" id="KW-1185">Reference proteome</keyword>
<evidence type="ECO:0000313" key="2">
    <source>
        <dbReference type="EMBL" id="KAG5535877.1"/>
    </source>
</evidence>
<evidence type="ECO:0000256" key="1">
    <source>
        <dbReference type="SAM" id="MobiDB-lite"/>
    </source>
</evidence>
<dbReference type="Proteomes" id="UP000823749">
    <property type="component" value="Chromosome 8"/>
</dbReference>
<sequence length="86" mass="9846">MLRFVVSDDKVPEEGPKSTRTGRLFSLPPKGPHLDVHFKGKEVDRVLGPKMVELEKKVERSLVLTAKKDELENKDEKHRVQPKFAV</sequence>
<protein>
    <submittedName>
        <fullName evidence="2">Uncharacterized protein</fullName>
    </submittedName>
</protein>
<comment type="caution">
    <text evidence="2">The sequence shown here is derived from an EMBL/GenBank/DDBJ whole genome shotgun (WGS) entry which is preliminary data.</text>
</comment>
<evidence type="ECO:0000313" key="3">
    <source>
        <dbReference type="Proteomes" id="UP000823749"/>
    </source>
</evidence>
<name>A0AAV6J7Y1_9ERIC</name>
<feature type="region of interest" description="Disordered" evidence="1">
    <location>
        <begin position="1"/>
        <end position="28"/>
    </location>
</feature>
<accession>A0AAV6J7Y1</accession>